<accession>A0AAU6W0J4</accession>
<evidence type="ECO:0000313" key="1">
    <source>
        <dbReference type="EMBL" id="XAI69946.1"/>
    </source>
</evidence>
<dbReference type="EMBL" id="PP179316">
    <property type="protein sequence ID" value="XAI69946.1"/>
    <property type="molecule type" value="Genomic_DNA"/>
</dbReference>
<organism evidence="1">
    <name type="scientific">Pseudomonas phage Pavpe01</name>
    <dbReference type="NCBI Taxonomy" id="3138545"/>
    <lineage>
        <taxon>Viruses</taxon>
    </lineage>
</organism>
<sequence length="510" mass="53886">MVCDVNKLDSNQTGLSIAEEECLKQLPVTPVWYGQEPNTYSDFGGELSSVARAPIDPSRQRKKGTITDLDASGGFNTDVTENNMIRLMQGFCFADARQQPSTAPINGAKIAMTGVDGDEIKYTAASGLAIFQAGNLVLADGFAVPTNNGLKKVSDAIATAVTVWGALSDEGAAAKGSLSRIGHEFAAADVAVTYTGGVLHFTATAGSFGTFNFLPGQWLFFGGDAAGNSFAVNKGFGRVGAVSTDGKTLTIDQTTWTPATEAATGISLQIFFGTVVRNEKAANLIKRRSYQLERTLGQDADGMQAEYLTGAVANEFTLNIPQADKLNADLTFVACDNEQRTGLQGMKTGTRIDALGEDAYNTSSDVYRIRMTVVDPSNPNPNPLFGYVSEGSIEINNNVTPNKAVGVLGAFDTSAGNFEVGGSVTAYFTTVSATQAVRNNADVGLYAIMAARNAGMIYDVPLLSLGGGRINVEKDNPITVPLDTNGAESKYGHTLLVEFFPYLPNLAMPQ</sequence>
<name>A0AAU6W0J4_9VIRU</name>
<protein>
    <submittedName>
        <fullName evidence="1">Major tail protein</fullName>
    </submittedName>
</protein>
<gene>
    <name evidence="1" type="ORF">Pavpe01_00034</name>
</gene>
<dbReference type="Pfam" id="PF18906">
    <property type="entry name" value="Phage_tube_2"/>
    <property type="match status" value="1"/>
</dbReference>
<reference evidence="1" key="1">
    <citation type="journal article" date="2024" name="J. Gen. Virol.">
        <title>Novel phages of Pseudomonas syringae unveil numerous potential auxiliary metabolic genes.</title>
        <authorList>
            <person name="Feltin C."/>
            <person name="Garneau J.R."/>
            <person name="Morris C.E."/>
            <person name="Berard A."/>
            <person name="Torres-Barcelo C."/>
        </authorList>
    </citation>
    <scope>NUCLEOTIDE SEQUENCE</scope>
</reference>
<proteinExistence type="predicted"/>
<dbReference type="InterPro" id="IPR044000">
    <property type="entry name" value="Phage_tube_2"/>
</dbReference>